<dbReference type="InterPro" id="IPR051465">
    <property type="entry name" value="Cell_Envelope_Struct_Comp"/>
</dbReference>
<keyword evidence="1" id="KW-0732">Signal</keyword>
<feature type="signal peptide" evidence="1">
    <location>
        <begin position="1"/>
        <end position="25"/>
    </location>
</feature>
<dbReference type="AlphaFoldDB" id="A0A1X7JE76"/>
<dbReference type="Proteomes" id="UP000193834">
    <property type="component" value="Unassembled WGS sequence"/>
</dbReference>
<name>A0A1X7JE76_9BACL</name>
<evidence type="ECO:0000313" key="3">
    <source>
        <dbReference type="EMBL" id="SMG25962.1"/>
    </source>
</evidence>
<sequence length="917" mass="100504">MKPNMKKKVSTVTSALLAMTMTVSAVPAVLAAPAEHAEVTASAAEGTYSPVFSDVKLGHWAEKHIHKLAALGILKGNNGKFRPADDITQQEAIALAIRYMGLENELNESGNAALPEDFKVGNYFKSYTVLAFQKGLLNSEEELKNLDPKKPWGDQKASREWITKILVRAVGKESDAKQVMTMPTSFADNSKINASNLGYVNVAVELGLTTGVDKNRFDPQGKVTRAQIATFFSRGDAVSSIAYDAQVMGIVSEITDNAIKVYTEDGKWTSYRIDDKTMWYKSDSEKSILKSDIPMYTKVKVISTLNSAPYVELMDAKQQVETITGKVKYVLPGENTIFVNFNSGEDTRIKYEDNTSFKDASGNVIAAKDLKVDSEIEIMKETFSQERKVLVVKVKSGPVNKTATGTIASIDTTARNLEIQAENGAKETFRVADDVIVRYGDQIMPNGIKDLSVNSKVSYTVKNSVITSIELAKAPEVTIQGRLFEVGPTKTSVTILKDDGKLEAKRLVTRVSVVIKGMTNPSIDDLVAGEYGDRVKLTVNGDDQVTQIEVVDRKVESLIGASVINYDKEKKLLSVTDDKNKPYIFYLGNDTKYEYNGNPIMGEAILSMLNGSRKINIQYTADKVLLVQIVHKYEGTLIHASTSSRTITLKLANDQIVTLPYQYSLISVDMFGKSNATLTDVNSGDYVTALLSTDQNYVISLAVRSYKQFEVAQVNTSSNRVSLRDTDNIVKEIYVGSQPIYNEKNERINLSSLTTNDVVNAIFDGSNLVELRVIPVTTGIVESVDTSNGVVVIKNYAGQTSTYSSANGLTVLASTGAASSISSLKVGDRVEARKDAKNASVLKVQAGLSKTFWKYDASSRELSVRRSNLNDNNYRYTISPNAYIHSNGNTISVSSLKDGDSLVLYLQKGQIVEIEKL</sequence>
<gene>
    <name evidence="3" type="ORF">SAMN06295960_1474</name>
</gene>
<reference evidence="3 4" key="1">
    <citation type="submission" date="2017-04" db="EMBL/GenBank/DDBJ databases">
        <authorList>
            <person name="Afonso C.L."/>
            <person name="Miller P.J."/>
            <person name="Scott M.A."/>
            <person name="Spackman E."/>
            <person name="Goraichik I."/>
            <person name="Dimitrov K.M."/>
            <person name="Suarez D.L."/>
            <person name="Swayne D.E."/>
        </authorList>
    </citation>
    <scope>NUCLEOTIDE SEQUENCE [LARGE SCALE GENOMIC DNA]</scope>
    <source>
        <strain evidence="3 4">11</strain>
    </source>
</reference>
<evidence type="ECO:0000313" key="4">
    <source>
        <dbReference type="Proteomes" id="UP000193834"/>
    </source>
</evidence>
<dbReference type="PANTHER" id="PTHR43308:SF5">
    <property type="entry name" value="S-LAYER PROTEIN _ PEPTIDOGLYCAN ENDO-BETA-N-ACETYLGLUCOSAMINIDASE"/>
    <property type="match status" value="1"/>
</dbReference>
<dbReference type="RefSeq" id="WP_085493612.1">
    <property type="nucleotide sequence ID" value="NZ_FXAZ01000001.1"/>
</dbReference>
<dbReference type="Pfam" id="PF00395">
    <property type="entry name" value="SLH"/>
    <property type="match status" value="2"/>
</dbReference>
<keyword evidence="4" id="KW-1185">Reference proteome</keyword>
<protein>
    <submittedName>
        <fullName evidence="3">S-layer homology domain-containing protein</fullName>
    </submittedName>
</protein>
<dbReference type="InterPro" id="IPR001119">
    <property type="entry name" value="SLH_dom"/>
</dbReference>
<accession>A0A1X7JE76</accession>
<dbReference type="EMBL" id="FXAZ01000001">
    <property type="protein sequence ID" value="SMG25962.1"/>
    <property type="molecule type" value="Genomic_DNA"/>
</dbReference>
<dbReference type="STRING" id="1852522.SAMN06295960_1474"/>
<dbReference type="PANTHER" id="PTHR43308">
    <property type="entry name" value="OUTER MEMBRANE PROTEIN ALPHA-RELATED"/>
    <property type="match status" value="1"/>
</dbReference>
<dbReference type="OrthoDB" id="2611444at2"/>
<feature type="chain" id="PRO_5013208321" evidence="1">
    <location>
        <begin position="26"/>
        <end position="917"/>
    </location>
</feature>
<organism evidence="3 4">
    <name type="scientific">Paenibacillus aquistagni</name>
    <dbReference type="NCBI Taxonomy" id="1852522"/>
    <lineage>
        <taxon>Bacteria</taxon>
        <taxon>Bacillati</taxon>
        <taxon>Bacillota</taxon>
        <taxon>Bacilli</taxon>
        <taxon>Bacillales</taxon>
        <taxon>Paenibacillaceae</taxon>
        <taxon>Paenibacillus</taxon>
    </lineage>
</organism>
<evidence type="ECO:0000256" key="1">
    <source>
        <dbReference type="SAM" id="SignalP"/>
    </source>
</evidence>
<proteinExistence type="predicted"/>
<dbReference type="PROSITE" id="PS51272">
    <property type="entry name" value="SLH"/>
    <property type="match status" value="2"/>
</dbReference>
<feature type="domain" description="SLH" evidence="2">
    <location>
        <begin position="48"/>
        <end position="110"/>
    </location>
</feature>
<evidence type="ECO:0000259" key="2">
    <source>
        <dbReference type="PROSITE" id="PS51272"/>
    </source>
</evidence>
<feature type="domain" description="SLH" evidence="2">
    <location>
        <begin position="183"/>
        <end position="246"/>
    </location>
</feature>